<sequence>MRRTLVAMAHFEASPGGTPGPTQSLAALGQSKGLRVTFGVITVLIGLLVLIWPGLTILTAAVLFGVQLLITGVFWLVSTFTTDGAGTGQRVLFAVAGLLSLLAGILCLRAPFQTIAVLALLLGAIWVVGGVAEIFHGFGTSGWAVFSGVVTVIAGIVVLVAPLSSMVALAWLFGITLLVLGILSIAAAVSDGRAPAPKTSADHTTGHAAPA</sequence>
<evidence type="ECO:0000313" key="3">
    <source>
        <dbReference type="Proteomes" id="UP000006281"/>
    </source>
</evidence>
<evidence type="ECO:0000256" key="1">
    <source>
        <dbReference type="SAM" id="Phobius"/>
    </source>
</evidence>
<dbReference type="PATRIC" id="fig|1179773.3.peg.982"/>
<feature type="transmembrane region" description="Helical" evidence="1">
    <location>
        <begin position="58"/>
        <end position="79"/>
    </location>
</feature>
<keyword evidence="1" id="KW-1133">Transmembrane helix</keyword>
<organism evidence="2 3">
    <name type="scientific">Saccharothrix espanaensis (strain ATCC 51144 / DSM 44229 / JCM 9112 / NBRC 15066 / NRRL 15764)</name>
    <dbReference type="NCBI Taxonomy" id="1179773"/>
    <lineage>
        <taxon>Bacteria</taxon>
        <taxon>Bacillati</taxon>
        <taxon>Actinomycetota</taxon>
        <taxon>Actinomycetes</taxon>
        <taxon>Pseudonocardiales</taxon>
        <taxon>Pseudonocardiaceae</taxon>
        <taxon>Saccharothrix</taxon>
    </lineage>
</organism>
<dbReference type="PANTHER" id="PTHR34989:SF1">
    <property type="entry name" value="PROTEIN HDED"/>
    <property type="match status" value="1"/>
</dbReference>
<dbReference type="EMBL" id="HE804045">
    <property type="protein sequence ID" value="CCH28307.1"/>
    <property type="molecule type" value="Genomic_DNA"/>
</dbReference>
<dbReference type="InterPro" id="IPR052712">
    <property type="entry name" value="Acid_resist_chaperone_HdeD"/>
</dbReference>
<dbReference type="HOGENOM" id="CLU_091585_4_0_11"/>
<reference evidence="2 3" key="1">
    <citation type="journal article" date="2012" name="BMC Genomics">
        <title>Complete genome sequence of Saccharothrix espanaensis DSM 44229T and comparison to the other completely sequenced Pseudonocardiaceae.</title>
        <authorList>
            <person name="Strobel T."/>
            <person name="Al-Dilaimi A."/>
            <person name="Blom J."/>
            <person name="Gessner A."/>
            <person name="Kalinowski J."/>
            <person name="Luzhetska M."/>
            <person name="Puhler A."/>
            <person name="Szczepanowski R."/>
            <person name="Bechthold A."/>
            <person name="Ruckert C."/>
        </authorList>
    </citation>
    <scope>NUCLEOTIDE SEQUENCE [LARGE SCALE GENOMIC DNA]</scope>
    <source>
        <strain evidence="3">ATCC 51144 / DSM 44229 / JCM 9112 / NBRC 15066 / NRRL 15764</strain>
    </source>
</reference>
<keyword evidence="1" id="KW-0472">Membrane</keyword>
<dbReference type="KEGG" id="sesp:BN6_09780"/>
<dbReference type="GO" id="GO:0005886">
    <property type="term" value="C:plasma membrane"/>
    <property type="evidence" value="ECO:0007669"/>
    <property type="project" value="TreeGrafter"/>
</dbReference>
<feature type="transmembrane region" description="Helical" evidence="1">
    <location>
        <begin position="142"/>
        <end position="163"/>
    </location>
</feature>
<keyword evidence="1" id="KW-0812">Transmembrane</keyword>
<name>K0JS22_SACES</name>
<proteinExistence type="predicted"/>
<protein>
    <submittedName>
        <fullName evidence="2">Putative membrane protein</fullName>
    </submittedName>
</protein>
<dbReference type="eggNOG" id="COG3247">
    <property type="taxonomic scope" value="Bacteria"/>
</dbReference>
<dbReference type="Pfam" id="PF03729">
    <property type="entry name" value="DUF308"/>
    <property type="match status" value="2"/>
</dbReference>
<dbReference type="Proteomes" id="UP000006281">
    <property type="component" value="Chromosome"/>
</dbReference>
<dbReference type="PANTHER" id="PTHR34989">
    <property type="entry name" value="PROTEIN HDED"/>
    <property type="match status" value="1"/>
</dbReference>
<feature type="transmembrane region" description="Helical" evidence="1">
    <location>
        <begin position="91"/>
        <end position="111"/>
    </location>
</feature>
<feature type="transmembrane region" description="Helical" evidence="1">
    <location>
        <begin position="169"/>
        <end position="189"/>
    </location>
</feature>
<feature type="transmembrane region" description="Helical" evidence="1">
    <location>
        <begin position="33"/>
        <end position="52"/>
    </location>
</feature>
<evidence type="ECO:0000313" key="2">
    <source>
        <dbReference type="EMBL" id="CCH28307.1"/>
    </source>
</evidence>
<accession>K0JS22</accession>
<dbReference type="AlphaFoldDB" id="K0JS22"/>
<gene>
    <name evidence="2" type="ordered locus">BN6_09780</name>
</gene>
<dbReference type="BioCyc" id="SESP1179773:BN6_RS04815-MONOMER"/>
<dbReference type="InterPro" id="IPR005325">
    <property type="entry name" value="DUF308_memb"/>
</dbReference>
<dbReference type="STRING" id="1179773.BN6_09780"/>
<keyword evidence="3" id="KW-1185">Reference proteome</keyword>
<feature type="transmembrane region" description="Helical" evidence="1">
    <location>
        <begin position="117"/>
        <end position="135"/>
    </location>
</feature>